<accession>A0A8G1VT80</accession>
<name>A0A8G1VT80_9EURO</name>
<organism evidence="2 3">
    <name type="scientific">Aspergillus fijiensis CBS 313.89</name>
    <dbReference type="NCBI Taxonomy" id="1448319"/>
    <lineage>
        <taxon>Eukaryota</taxon>
        <taxon>Fungi</taxon>
        <taxon>Dikarya</taxon>
        <taxon>Ascomycota</taxon>
        <taxon>Pezizomycotina</taxon>
        <taxon>Eurotiomycetes</taxon>
        <taxon>Eurotiomycetidae</taxon>
        <taxon>Eurotiales</taxon>
        <taxon>Aspergillaceae</taxon>
        <taxon>Aspergillus</taxon>
    </lineage>
</organism>
<dbReference type="EMBL" id="KZ824709">
    <property type="protein sequence ID" value="RAK71807.1"/>
    <property type="molecule type" value="Genomic_DNA"/>
</dbReference>
<sequence>MALQPGCVGNYRGKKRPAETDPDNDQPLTKRFSHLQLTPLTLQDDTLGRPKLATSHQGDRMMLDDTNHTIYIHDLEMELQDLESLDNEVSFLSGVVDTLSTVPRMLVADDQAHCTELVLYSEPVPLTAPKEDDNVRKALVATRERARQKHHMKHGSLQPHQSIVPNLVAGRCDGITDPMCYNERMEIDTNN</sequence>
<proteinExistence type="predicted"/>
<dbReference type="AlphaFoldDB" id="A0A8G1VT80"/>
<keyword evidence="3" id="KW-1185">Reference proteome</keyword>
<dbReference type="Pfam" id="PF20354">
    <property type="entry name" value="DUF6649"/>
    <property type="match status" value="1"/>
</dbReference>
<dbReference type="Proteomes" id="UP000249789">
    <property type="component" value="Unassembled WGS sequence"/>
</dbReference>
<dbReference type="RefSeq" id="XP_040795819.1">
    <property type="nucleotide sequence ID" value="XM_040945962.1"/>
</dbReference>
<reference evidence="2 3" key="1">
    <citation type="submission" date="2018-02" db="EMBL/GenBank/DDBJ databases">
        <title>The genomes of Aspergillus section Nigri reveals drivers in fungal speciation.</title>
        <authorList>
            <consortium name="DOE Joint Genome Institute"/>
            <person name="Vesth T.C."/>
            <person name="Nybo J."/>
            <person name="Theobald S."/>
            <person name="Brandl J."/>
            <person name="Frisvad J.C."/>
            <person name="Nielsen K.F."/>
            <person name="Lyhne E.K."/>
            <person name="Kogle M.E."/>
            <person name="Kuo A."/>
            <person name="Riley R."/>
            <person name="Clum A."/>
            <person name="Nolan M."/>
            <person name="Lipzen A."/>
            <person name="Salamov A."/>
            <person name="Henrissat B."/>
            <person name="Wiebenga A."/>
            <person name="De vries R.P."/>
            <person name="Grigoriev I.V."/>
            <person name="Mortensen U.H."/>
            <person name="Andersen M.R."/>
            <person name="Baker S.E."/>
        </authorList>
    </citation>
    <scope>NUCLEOTIDE SEQUENCE [LARGE SCALE GENOMIC DNA]</scope>
    <source>
        <strain evidence="2 3">CBS 313.89</strain>
    </source>
</reference>
<evidence type="ECO:0000313" key="2">
    <source>
        <dbReference type="EMBL" id="RAK71807.1"/>
    </source>
</evidence>
<evidence type="ECO:0000313" key="3">
    <source>
        <dbReference type="Proteomes" id="UP000249789"/>
    </source>
</evidence>
<feature type="region of interest" description="Disordered" evidence="1">
    <location>
        <begin position="1"/>
        <end position="27"/>
    </location>
</feature>
<gene>
    <name evidence="2" type="ORF">BO72DRAFT_453353</name>
</gene>
<dbReference type="InterPro" id="IPR046591">
    <property type="entry name" value="DUF6649"/>
</dbReference>
<dbReference type="OrthoDB" id="5345504at2759"/>
<evidence type="ECO:0000256" key="1">
    <source>
        <dbReference type="SAM" id="MobiDB-lite"/>
    </source>
</evidence>
<protein>
    <submittedName>
        <fullName evidence="2">Uncharacterized protein</fullName>
    </submittedName>
</protein>
<dbReference type="VEuPathDB" id="FungiDB:BO72DRAFT_453353"/>
<dbReference type="GeneID" id="63863295"/>